<dbReference type="InterPro" id="IPR036291">
    <property type="entry name" value="NAD(P)-bd_dom_sf"/>
</dbReference>
<evidence type="ECO:0000313" key="4">
    <source>
        <dbReference type="Proteomes" id="UP000076842"/>
    </source>
</evidence>
<reference evidence="3 4" key="1">
    <citation type="journal article" date="2016" name="Mol. Biol. Evol.">
        <title>Comparative Genomics of Early-Diverging Mushroom-Forming Fungi Provides Insights into the Origins of Lignocellulose Decay Capabilities.</title>
        <authorList>
            <person name="Nagy L.G."/>
            <person name="Riley R."/>
            <person name="Tritt A."/>
            <person name="Adam C."/>
            <person name="Daum C."/>
            <person name="Floudas D."/>
            <person name="Sun H."/>
            <person name="Yadav J.S."/>
            <person name="Pangilinan J."/>
            <person name="Larsson K.H."/>
            <person name="Matsuura K."/>
            <person name="Barry K."/>
            <person name="Labutti K."/>
            <person name="Kuo R."/>
            <person name="Ohm R.A."/>
            <person name="Bhattacharya S.S."/>
            <person name="Shirouzu T."/>
            <person name="Yoshinaga Y."/>
            <person name="Martin F.M."/>
            <person name="Grigoriev I.V."/>
            <person name="Hibbett D.S."/>
        </authorList>
    </citation>
    <scope>NUCLEOTIDE SEQUENCE [LARGE SCALE GENOMIC DNA]</scope>
    <source>
        <strain evidence="3 4">HHB12733</strain>
    </source>
</reference>
<gene>
    <name evidence="3" type="ORF">CALCODRAFT_482126</name>
</gene>
<name>A0A165GZ03_9BASI</name>
<accession>A0A165GZ03</accession>
<dbReference type="InterPro" id="IPR050425">
    <property type="entry name" value="NAD(P)_dehydrat-like"/>
</dbReference>
<evidence type="ECO:0000256" key="1">
    <source>
        <dbReference type="ARBA" id="ARBA00023002"/>
    </source>
</evidence>
<proteinExistence type="inferred from homology"/>
<keyword evidence="4" id="KW-1185">Reference proteome</keyword>
<dbReference type="AlphaFoldDB" id="A0A165GZ03"/>
<dbReference type="Gene3D" id="3.40.50.720">
    <property type="entry name" value="NAD(P)-binding Rossmann-like Domain"/>
    <property type="match status" value="1"/>
</dbReference>
<comment type="similarity">
    <text evidence="2">Belongs to the NAD(P)-dependent epimerase/dehydratase family. Dihydroflavonol-4-reductase subfamily.</text>
</comment>
<keyword evidence="1" id="KW-0560">Oxidoreductase</keyword>
<dbReference type="OrthoDB" id="2735536at2759"/>
<dbReference type="STRING" id="1353952.A0A165GZ03"/>
<protein>
    <submittedName>
        <fullName evidence="3">NAD(P)-binding protein</fullName>
    </submittedName>
</protein>
<dbReference type="EMBL" id="KV423948">
    <property type="protein sequence ID" value="KZT58660.1"/>
    <property type="molecule type" value="Genomic_DNA"/>
</dbReference>
<evidence type="ECO:0000256" key="2">
    <source>
        <dbReference type="ARBA" id="ARBA00023445"/>
    </source>
</evidence>
<dbReference type="PANTHER" id="PTHR10366:SF562">
    <property type="entry name" value="ALDEHYDE REDUCTASE II (AFU_ORTHOLOGUE AFUA_1G11360)"/>
    <property type="match status" value="1"/>
</dbReference>
<organism evidence="3 4">
    <name type="scientific">Calocera cornea HHB12733</name>
    <dbReference type="NCBI Taxonomy" id="1353952"/>
    <lineage>
        <taxon>Eukaryota</taxon>
        <taxon>Fungi</taxon>
        <taxon>Dikarya</taxon>
        <taxon>Basidiomycota</taxon>
        <taxon>Agaricomycotina</taxon>
        <taxon>Dacrymycetes</taxon>
        <taxon>Dacrymycetales</taxon>
        <taxon>Dacrymycetaceae</taxon>
        <taxon>Calocera</taxon>
    </lineage>
</organism>
<dbReference type="PANTHER" id="PTHR10366">
    <property type="entry name" value="NAD DEPENDENT EPIMERASE/DEHYDRATASE"/>
    <property type="match status" value="1"/>
</dbReference>
<dbReference type="GO" id="GO:0016616">
    <property type="term" value="F:oxidoreductase activity, acting on the CH-OH group of donors, NAD or NADP as acceptor"/>
    <property type="evidence" value="ECO:0007669"/>
    <property type="project" value="TreeGrafter"/>
</dbReference>
<dbReference type="Proteomes" id="UP000076842">
    <property type="component" value="Unassembled WGS sequence"/>
</dbReference>
<sequence>MVKAEQLRSAYEREGMDFESAFTSADGVIHPALPDLFSEAVVNKTIDSTMTTLRAAAKVGIKRFVLSGTLAAILAPGSPNIPKDRLITGDDWNEEGIELYRTASDEVKKSPIYTLYVYMAGKVQAEREAWNYVKVNQPPYEFTVVIPGNSWVPNLFGEPAASLTWLTNLLTGDLTSLCMAPTYIVDVRDCAKLHVIWLFEPEAVGNRVFAAGYLVGWSEVLSILRKHYPDQPIPTNPPASPNDPCPFRLHIALATKLVGGEWIGLERCIVESAASLGHRSVAE</sequence>
<evidence type="ECO:0000313" key="3">
    <source>
        <dbReference type="EMBL" id="KZT58660.1"/>
    </source>
</evidence>
<dbReference type="InParanoid" id="A0A165GZ03"/>
<dbReference type="SUPFAM" id="SSF51735">
    <property type="entry name" value="NAD(P)-binding Rossmann-fold domains"/>
    <property type="match status" value="1"/>
</dbReference>